<organism evidence="1 2">
    <name type="scientific">Pedosphaera parvula (strain Ellin514)</name>
    <dbReference type="NCBI Taxonomy" id="320771"/>
    <lineage>
        <taxon>Bacteria</taxon>
        <taxon>Pseudomonadati</taxon>
        <taxon>Verrucomicrobiota</taxon>
        <taxon>Pedosphaerae</taxon>
        <taxon>Pedosphaerales</taxon>
        <taxon>Pedosphaeraceae</taxon>
        <taxon>Pedosphaera</taxon>
    </lineage>
</organism>
<name>B9XR83_PEDPL</name>
<proteinExistence type="predicted"/>
<protein>
    <submittedName>
        <fullName evidence="1">Uncharacterized protein</fullName>
    </submittedName>
</protein>
<dbReference type="EMBL" id="ABOX02000061">
    <property type="protein sequence ID" value="EEF57626.1"/>
    <property type="molecule type" value="Genomic_DNA"/>
</dbReference>
<reference evidence="1 2" key="1">
    <citation type="journal article" date="2011" name="J. Bacteriol.">
        <title>Genome sequence of 'Pedosphaera parvula' Ellin514, an aerobic Verrucomicrobial isolate from pasture soil.</title>
        <authorList>
            <person name="Kant R."/>
            <person name="van Passel M.W."/>
            <person name="Sangwan P."/>
            <person name="Palva A."/>
            <person name="Lucas S."/>
            <person name="Copeland A."/>
            <person name="Lapidus A."/>
            <person name="Glavina Del Rio T."/>
            <person name="Dalin E."/>
            <person name="Tice H."/>
            <person name="Bruce D."/>
            <person name="Goodwin L."/>
            <person name="Pitluck S."/>
            <person name="Chertkov O."/>
            <person name="Larimer F.W."/>
            <person name="Land M.L."/>
            <person name="Hauser L."/>
            <person name="Brettin T.S."/>
            <person name="Detter J.C."/>
            <person name="Han S."/>
            <person name="de Vos W.M."/>
            <person name="Janssen P.H."/>
            <person name="Smidt H."/>
        </authorList>
    </citation>
    <scope>NUCLEOTIDE SEQUENCE [LARGE SCALE GENOMIC DNA]</scope>
    <source>
        <strain evidence="1 2">Ellin514</strain>
    </source>
</reference>
<dbReference type="Proteomes" id="UP000003688">
    <property type="component" value="Unassembled WGS sequence"/>
</dbReference>
<evidence type="ECO:0000313" key="1">
    <source>
        <dbReference type="EMBL" id="EEF57626.1"/>
    </source>
</evidence>
<accession>B9XR83</accession>
<dbReference type="AlphaFoldDB" id="B9XR83"/>
<gene>
    <name evidence="1" type="ORF">Cflav_PD0731</name>
</gene>
<comment type="caution">
    <text evidence="1">The sequence shown here is derived from an EMBL/GenBank/DDBJ whole genome shotgun (WGS) entry which is preliminary data.</text>
</comment>
<sequence>MVAAIPFILYMIVIPDREKVIPIPAFAAHLQAVPFSAPCLKSSYFWNETRETLKF</sequence>
<keyword evidence="2" id="KW-1185">Reference proteome</keyword>
<evidence type="ECO:0000313" key="2">
    <source>
        <dbReference type="Proteomes" id="UP000003688"/>
    </source>
</evidence>